<accession>A0ABX2VDJ6</accession>
<dbReference type="Proteomes" id="UP000078447">
    <property type="component" value="Unassembled WGS sequence"/>
</dbReference>
<sequence>MVQKGACTMKKRRSGTNQRTVRKLTFLIEIDEIKALHLRNGIFAFYRKGEFIHAFEPFNVKQPDALSKRSYHFDQHDILLMNERFPQQIPLYDEAMTLRSWANQVEYGLYQLIDSGRLSFIHEDDTGYKMEATIQWTGETLVAPTPVYKKGKDPK</sequence>
<name>A0ABX2VDJ6_9BACL</name>
<protein>
    <submittedName>
        <fullName evidence="1">Uncharacterized protein</fullName>
    </submittedName>
</protein>
<evidence type="ECO:0000313" key="1">
    <source>
        <dbReference type="EMBL" id="OAN16313.1"/>
    </source>
</evidence>
<keyword evidence="2" id="KW-1185">Reference proteome</keyword>
<comment type="caution">
    <text evidence="1">The sequence shown here is derived from an EMBL/GenBank/DDBJ whole genome shotgun (WGS) entry which is preliminary data.</text>
</comment>
<dbReference type="EMBL" id="LVVL01000001">
    <property type="protein sequence ID" value="OAN16313.1"/>
    <property type="molecule type" value="Genomic_DNA"/>
</dbReference>
<reference evidence="1 2" key="1">
    <citation type="submission" date="2016-03" db="EMBL/GenBank/DDBJ databases">
        <authorList>
            <person name="Cho S.-Y."/>
            <person name="Lim S."/>
            <person name="Kim H."/>
            <person name="Soh E.H."/>
            <person name="Moon J.S."/>
        </authorList>
    </citation>
    <scope>NUCLEOTIDE SEQUENCE [LARGE SCALE GENOMIC DNA]</scope>
    <source>
        <strain evidence="1 2">KCTC 3810</strain>
    </source>
</reference>
<evidence type="ECO:0000313" key="2">
    <source>
        <dbReference type="Proteomes" id="UP000078447"/>
    </source>
</evidence>
<proteinExistence type="predicted"/>
<gene>
    <name evidence="1" type="ORF">A3783_07185</name>
</gene>
<organism evidence="1 2">
    <name type="scientific">Exiguobacterium undae</name>
    <dbReference type="NCBI Taxonomy" id="169177"/>
    <lineage>
        <taxon>Bacteria</taxon>
        <taxon>Bacillati</taxon>
        <taxon>Bacillota</taxon>
        <taxon>Bacilli</taxon>
        <taxon>Bacillales</taxon>
        <taxon>Bacillales Family XII. Incertae Sedis</taxon>
        <taxon>Exiguobacterium</taxon>
    </lineage>
</organism>